<dbReference type="PANTHER" id="PTHR10434:SF64">
    <property type="entry name" value="1-ACYL-SN-GLYCEROL-3-PHOSPHATE ACYLTRANSFERASE-RELATED"/>
    <property type="match status" value="1"/>
</dbReference>
<comment type="pathway">
    <text evidence="1">Lipid metabolism.</text>
</comment>
<dbReference type="PANTHER" id="PTHR10434">
    <property type="entry name" value="1-ACYL-SN-GLYCEROL-3-PHOSPHATE ACYLTRANSFERASE"/>
    <property type="match status" value="1"/>
</dbReference>
<evidence type="ECO:0000256" key="4">
    <source>
        <dbReference type="ARBA" id="ARBA00023098"/>
    </source>
</evidence>
<keyword evidence="3" id="KW-0808">Transferase</keyword>
<keyword evidence="5" id="KW-0012">Acyltransferase</keyword>
<dbReference type="AlphaFoldDB" id="A0A918R541"/>
<evidence type="ECO:0000256" key="1">
    <source>
        <dbReference type="ARBA" id="ARBA00005189"/>
    </source>
</evidence>
<keyword evidence="4" id="KW-0443">Lipid metabolism</keyword>
<dbReference type="EMBL" id="BMWH01000006">
    <property type="protein sequence ID" value="GGZ83712.1"/>
    <property type="molecule type" value="Genomic_DNA"/>
</dbReference>
<keyword evidence="7" id="KW-0472">Membrane</keyword>
<dbReference type="Pfam" id="PF01553">
    <property type="entry name" value="Acyltransferase"/>
    <property type="match status" value="1"/>
</dbReference>
<dbReference type="Proteomes" id="UP000623010">
    <property type="component" value="Unassembled WGS sequence"/>
</dbReference>
<proteinExistence type="predicted"/>
<keyword evidence="10" id="KW-1185">Reference proteome</keyword>
<feature type="region of interest" description="Disordered" evidence="6">
    <location>
        <begin position="273"/>
        <end position="347"/>
    </location>
</feature>
<dbReference type="InterPro" id="IPR002123">
    <property type="entry name" value="Plipid/glycerol_acylTrfase"/>
</dbReference>
<evidence type="ECO:0000313" key="9">
    <source>
        <dbReference type="EMBL" id="GGZ83712.1"/>
    </source>
</evidence>
<keyword evidence="2" id="KW-0444">Lipid biosynthesis</keyword>
<gene>
    <name evidence="9" type="ORF">GCM10010389_22100</name>
</gene>
<dbReference type="GO" id="GO:0003841">
    <property type="term" value="F:1-acylglycerol-3-phosphate O-acyltransferase activity"/>
    <property type="evidence" value="ECO:0007669"/>
    <property type="project" value="TreeGrafter"/>
</dbReference>
<keyword evidence="7" id="KW-1133">Transmembrane helix</keyword>
<comment type="caution">
    <text evidence="9">The sequence shown here is derived from an EMBL/GenBank/DDBJ whole genome shotgun (WGS) entry which is preliminary data.</text>
</comment>
<evidence type="ECO:0000256" key="7">
    <source>
        <dbReference type="SAM" id="Phobius"/>
    </source>
</evidence>
<feature type="compositionally biased region" description="Low complexity" evidence="6">
    <location>
        <begin position="313"/>
        <end position="322"/>
    </location>
</feature>
<feature type="domain" description="Phospholipid/glycerol acyltransferase" evidence="8">
    <location>
        <begin position="84"/>
        <end position="196"/>
    </location>
</feature>
<evidence type="ECO:0000313" key="10">
    <source>
        <dbReference type="Proteomes" id="UP000623010"/>
    </source>
</evidence>
<dbReference type="GO" id="GO:0006654">
    <property type="term" value="P:phosphatidic acid biosynthetic process"/>
    <property type="evidence" value="ECO:0007669"/>
    <property type="project" value="TreeGrafter"/>
</dbReference>
<reference evidence="9" key="2">
    <citation type="submission" date="2020-09" db="EMBL/GenBank/DDBJ databases">
        <authorList>
            <person name="Sun Q."/>
            <person name="Ohkuma M."/>
        </authorList>
    </citation>
    <scope>NUCLEOTIDE SEQUENCE</scope>
    <source>
        <strain evidence="9">JCM 5016</strain>
    </source>
</reference>
<keyword evidence="7" id="KW-0812">Transmembrane</keyword>
<dbReference type="SMART" id="SM00563">
    <property type="entry name" value="PlsC"/>
    <property type="match status" value="1"/>
</dbReference>
<name>A0A918R541_9ACTN</name>
<evidence type="ECO:0000256" key="2">
    <source>
        <dbReference type="ARBA" id="ARBA00022516"/>
    </source>
</evidence>
<evidence type="ECO:0000256" key="5">
    <source>
        <dbReference type="ARBA" id="ARBA00023315"/>
    </source>
</evidence>
<evidence type="ECO:0000256" key="3">
    <source>
        <dbReference type="ARBA" id="ARBA00022679"/>
    </source>
</evidence>
<accession>A0A918R541</accession>
<feature type="transmembrane region" description="Helical" evidence="7">
    <location>
        <begin position="28"/>
        <end position="49"/>
    </location>
</feature>
<feature type="compositionally biased region" description="Low complexity" evidence="6">
    <location>
        <begin position="275"/>
        <end position="294"/>
    </location>
</feature>
<dbReference type="SUPFAM" id="SSF69593">
    <property type="entry name" value="Glycerol-3-phosphate (1)-acyltransferase"/>
    <property type="match status" value="1"/>
</dbReference>
<dbReference type="RefSeq" id="WP_190057190.1">
    <property type="nucleotide sequence ID" value="NZ_BMWH01000006.1"/>
</dbReference>
<evidence type="ECO:0000256" key="6">
    <source>
        <dbReference type="SAM" id="MobiDB-lite"/>
    </source>
</evidence>
<protein>
    <recommendedName>
        <fullName evidence="8">Phospholipid/glycerol acyltransferase domain-containing protein</fullName>
    </recommendedName>
</protein>
<organism evidence="9 10">
    <name type="scientific">Streptomyces echinoruber</name>
    <dbReference type="NCBI Taxonomy" id="68898"/>
    <lineage>
        <taxon>Bacteria</taxon>
        <taxon>Bacillati</taxon>
        <taxon>Actinomycetota</taxon>
        <taxon>Actinomycetes</taxon>
        <taxon>Kitasatosporales</taxon>
        <taxon>Streptomycetaceae</taxon>
        <taxon>Streptomyces</taxon>
    </lineage>
</organism>
<evidence type="ECO:0000259" key="8">
    <source>
        <dbReference type="SMART" id="SM00563"/>
    </source>
</evidence>
<sequence length="347" mass="35957">MSGWLPNAPCTPGTCVAPARSALAVPRAVLRLTAVALVLLAGIALAPLGGRIPAGAVRRWCRALVRAVGVRVRVSGAAASTGGLLLVANHISWLDVPLLAAVRPARMLAKSEIRDWPVAGRLAARAGTLFLHRDRLRTLPGTVARIADALRAGAAVAAFPEGSTWCGRAQGPFRRAVFQAALDAGAAVQPVRIRYRLADGTPATAPAFVGEDTFLASVWRVACARGLVAEVEVLPVLPPGSRPDRRLLARAAQPGRTGEPDWAHAALVARHRDTPAAAAAPPAATPREPVATPREPVAVPREPGATPYEPGVAPREPAAARPAAHRRRTSAAVPRDRARGGAAGPTA</sequence>
<dbReference type="CDD" id="cd07989">
    <property type="entry name" value="LPLAT_AGPAT-like"/>
    <property type="match status" value="1"/>
</dbReference>
<reference evidence="9" key="1">
    <citation type="journal article" date="2014" name="Int. J. Syst. Evol. Microbiol.">
        <title>Complete genome sequence of Corynebacterium casei LMG S-19264T (=DSM 44701T), isolated from a smear-ripened cheese.</title>
        <authorList>
            <consortium name="US DOE Joint Genome Institute (JGI-PGF)"/>
            <person name="Walter F."/>
            <person name="Albersmeier A."/>
            <person name="Kalinowski J."/>
            <person name="Ruckert C."/>
        </authorList>
    </citation>
    <scope>NUCLEOTIDE SEQUENCE</scope>
    <source>
        <strain evidence="9">JCM 5016</strain>
    </source>
</reference>